<sequence>MDVSRIIRTHISTAELNPPQELVDGVSGGSVALLDVVKALGEYLTSTEDEVRLKGLTFLSNLLRLINPSKVNRQATQTLTNFYLSKLDDFDSLPSALNGLTVLAKLPTFDDAAAVEVYKGVVEDVNMKSYAQATRHLVYVLFDTLLATHRSALKGMGSAFVNSYTKMVDGEKDPRNLLLLFSMDRVILLEFDVKDHIEDFFDITFCYFPITFRPPPNDPYGITADDLKIALRGCMSASPYFAKMALPLFLEKFATATGQSMKDLQQSMAACFPTYGAEAVGERGTEIWEGIKTEILYSSDTSIEAAALSALESLIRTLYPTEQTTPTGLAQDIIKECLTILDEPEKSQALAATKILAALLRASPSAGKFAISQTLPKLFRQFNSPALPSHRSPILSTISSLLIAAQSVYGAPDTFRHHAVEKSLEPFRDGLMDGLREGLRTAGLKAPAIRGAVALVEVPGFWNRTEVEDIVRGMDEILVNDEDPEIRPEVINGLTSISKIHPTTIESITLPLLFHNLPDQAPGVSEATARDKYRSILGSLSELCVQPALFQTLVIRITTKLDLLSSTPSKYDTDESMGEADYKECNIAYAWDLLNTLNGVIDAKLQSKHIDVSKYFEQLIPRLFTLVISAAQPKVGDVKPLFSDRRLLSIVARVLETMMWELQPERQAKQFAAVYAGFEKGDFKGLVHEPSQVASSSSPLRTAASVSEQDLIAVYSASVQGLKADVSLPFDSAAEYLSSKVHWTINVARDIFQVRYALEMICAFVNKREAELRDSLETVLGRIWEADVQDTTKHFEVRRRGLLVYLHVIKALALLRQPLAYSALIKIIEVLSLSNLDPDFVNEAAKGFGVLAKGKEKGSHLTAKLLYAQKLWNFVLPKLIEGDKDAQGKGRIVYLVAFASLLPLVPASLCLSDLPTNLPLILRSLSLGNPPQRANAITSLTSILETENMSKEVDQILHAQAGTMVEGLLKSALVEEDMPSSGKVRSAAVRCLSTFPDVIRFEVLHSTKPLVLKELGKALDDPLRSVRKDAVECRAQWYRYGQAT</sequence>
<dbReference type="PANTHER" id="PTHR12891:SF0">
    <property type="entry name" value="MMS19 NUCLEOTIDE EXCISION REPAIR PROTEIN HOMOLOG"/>
    <property type="match status" value="1"/>
</dbReference>
<keyword evidence="5" id="KW-0234">DNA repair</keyword>
<reference evidence="8 9" key="1">
    <citation type="journal article" date="2024" name="bioRxiv">
        <title>Comparative genomics of Cryptococcus and Kwoniella reveals pathogenesis evolution and contrasting karyotype dynamics via intercentromeric recombination or chromosome fusion.</title>
        <authorList>
            <person name="Coelho M.A."/>
            <person name="David-Palma M."/>
            <person name="Shea T."/>
            <person name="Bowers K."/>
            <person name="McGinley-Smith S."/>
            <person name="Mohammad A.W."/>
            <person name="Gnirke A."/>
            <person name="Yurkov A.M."/>
            <person name="Nowrousian M."/>
            <person name="Sun S."/>
            <person name="Cuomo C.A."/>
            <person name="Heitman J."/>
        </authorList>
    </citation>
    <scope>NUCLEOTIDE SEQUENCE [LARGE SCALE GENOMIC DNA]</scope>
    <source>
        <strain evidence="8 9">CBS 13917</strain>
    </source>
</reference>
<dbReference type="AlphaFoldDB" id="A0AAW0YWM7"/>
<accession>A0AAW0YWM7</accession>
<organism evidence="8 9">
    <name type="scientific">Kwoniella newhampshirensis</name>
    <dbReference type="NCBI Taxonomy" id="1651941"/>
    <lineage>
        <taxon>Eukaryota</taxon>
        <taxon>Fungi</taxon>
        <taxon>Dikarya</taxon>
        <taxon>Basidiomycota</taxon>
        <taxon>Agaricomycotina</taxon>
        <taxon>Tremellomycetes</taxon>
        <taxon>Tremellales</taxon>
        <taxon>Cryptococcaceae</taxon>
        <taxon>Kwoniella</taxon>
    </lineage>
</organism>
<keyword evidence="9" id="KW-1185">Reference proteome</keyword>
<dbReference type="KEGG" id="kne:92182048"/>
<dbReference type="GeneID" id="92182048"/>
<dbReference type="InterPro" id="IPR029240">
    <property type="entry name" value="MMS19_N"/>
</dbReference>
<proteinExistence type="inferred from homology"/>
<keyword evidence="3" id="KW-0677">Repeat</keyword>
<dbReference type="GO" id="GO:0097361">
    <property type="term" value="C:cytosolic [4Fe-4S] assembly targeting complex"/>
    <property type="evidence" value="ECO:0007669"/>
    <property type="project" value="UniProtKB-UniRule"/>
</dbReference>
<evidence type="ECO:0000256" key="5">
    <source>
        <dbReference type="RuleBase" id="RU367072"/>
    </source>
</evidence>
<comment type="caution">
    <text evidence="8">The sequence shown here is derived from an EMBL/GenBank/DDBJ whole genome shotgun (WGS) entry which is preliminary data.</text>
</comment>
<dbReference type="InterPro" id="IPR039920">
    <property type="entry name" value="MMS19"/>
</dbReference>
<evidence type="ECO:0000256" key="3">
    <source>
        <dbReference type="ARBA" id="ARBA00022737"/>
    </source>
</evidence>
<comment type="function">
    <text evidence="5">Key component of the cytosolic iron-sulfur protein assembly (CIA) complex, a multiprotein complex that mediates the incorporation of iron-sulfur cluster into apoproteins specifically involved in DNA metabolism and genomic integrity. In the CIA complex, MMS19 acts as an adapter between early-acting CIA components and a subset of cellular target iron-sulfur proteins.</text>
</comment>
<dbReference type="InterPro" id="IPR016024">
    <property type="entry name" value="ARM-type_fold"/>
</dbReference>
<dbReference type="GO" id="GO:0016226">
    <property type="term" value="P:iron-sulfur cluster assembly"/>
    <property type="evidence" value="ECO:0007669"/>
    <property type="project" value="UniProtKB-UniRule"/>
</dbReference>
<keyword evidence="5" id="KW-0227">DNA damage</keyword>
<evidence type="ECO:0000259" key="6">
    <source>
        <dbReference type="Pfam" id="PF12460"/>
    </source>
</evidence>
<keyword evidence="4 5" id="KW-0539">Nucleus</keyword>
<evidence type="ECO:0000313" key="9">
    <source>
        <dbReference type="Proteomes" id="UP001388673"/>
    </source>
</evidence>
<dbReference type="GO" id="GO:0005634">
    <property type="term" value="C:nucleus"/>
    <property type="evidence" value="ECO:0007669"/>
    <property type="project" value="UniProtKB-SubCell"/>
</dbReference>
<name>A0AAW0YWM7_9TREE</name>
<feature type="domain" description="MMS19 N-terminal" evidence="7">
    <location>
        <begin position="37"/>
        <end position="296"/>
    </location>
</feature>
<dbReference type="PANTHER" id="PTHR12891">
    <property type="entry name" value="DNA REPAIR/TRANSCRIPTION PROTEIN MET18/MMS19"/>
    <property type="match status" value="1"/>
</dbReference>
<dbReference type="InterPro" id="IPR011989">
    <property type="entry name" value="ARM-like"/>
</dbReference>
<evidence type="ECO:0000313" key="8">
    <source>
        <dbReference type="EMBL" id="KAK8849457.1"/>
    </source>
</evidence>
<dbReference type="Proteomes" id="UP001388673">
    <property type="component" value="Unassembled WGS sequence"/>
</dbReference>
<dbReference type="GO" id="GO:0006281">
    <property type="term" value="P:DNA repair"/>
    <property type="evidence" value="ECO:0007669"/>
    <property type="project" value="UniProtKB-UniRule"/>
</dbReference>
<gene>
    <name evidence="8" type="ORF">IAR55_004790</name>
</gene>
<dbReference type="InterPro" id="IPR024687">
    <property type="entry name" value="MMS19_C"/>
</dbReference>
<dbReference type="RefSeq" id="XP_066801345.1">
    <property type="nucleotide sequence ID" value="XM_066947886.1"/>
</dbReference>
<dbReference type="Gene3D" id="1.25.10.10">
    <property type="entry name" value="Leucine-rich Repeat Variant"/>
    <property type="match status" value="2"/>
</dbReference>
<dbReference type="Pfam" id="PF12460">
    <property type="entry name" value="MMS19_C"/>
    <property type="match status" value="1"/>
</dbReference>
<evidence type="ECO:0000259" key="7">
    <source>
        <dbReference type="Pfam" id="PF14500"/>
    </source>
</evidence>
<comment type="subcellular location">
    <subcellularLocation>
        <location evidence="1 5">Nucleus</location>
    </subcellularLocation>
</comment>
<evidence type="ECO:0000256" key="1">
    <source>
        <dbReference type="ARBA" id="ARBA00004123"/>
    </source>
</evidence>
<evidence type="ECO:0000256" key="2">
    <source>
        <dbReference type="ARBA" id="ARBA00009340"/>
    </source>
</evidence>
<comment type="similarity">
    <text evidence="2 5">Belongs to the MET18/MMS19 family.</text>
</comment>
<protein>
    <recommendedName>
        <fullName evidence="5">MMS19 nucleotide excision repair protein</fullName>
    </recommendedName>
</protein>
<dbReference type="GO" id="GO:0051604">
    <property type="term" value="P:protein maturation"/>
    <property type="evidence" value="ECO:0007669"/>
    <property type="project" value="UniProtKB-UniRule"/>
</dbReference>
<dbReference type="EMBL" id="JBCAWK010000009">
    <property type="protein sequence ID" value="KAK8849457.1"/>
    <property type="molecule type" value="Genomic_DNA"/>
</dbReference>
<evidence type="ECO:0000256" key="4">
    <source>
        <dbReference type="ARBA" id="ARBA00023242"/>
    </source>
</evidence>
<feature type="domain" description="MMS19 C-terminal" evidence="6">
    <location>
        <begin position="536"/>
        <end position="996"/>
    </location>
</feature>
<dbReference type="SUPFAM" id="SSF48371">
    <property type="entry name" value="ARM repeat"/>
    <property type="match status" value="1"/>
</dbReference>
<dbReference type="Pfam" id="PF14500">
    <property type="entry name" value="MMS19_N"/>
    <property type="match status" value="1"/>
</dbReference>